<feature type="region of interest" description="Disordered" evidence="6">
    <location>
        <begin position="722"/>
        <end position="768"/>
    </location>
</feature>
<name>A0AA35TWP9_GEOBA</name>
<dbReference type="InterPro" id="IPR050774">
    <property type="entry name" value="KCMF1/Dystrophin"/>
</dbReference>
<dbReference type="Pfam" id="PF00435">
    <property type="entry name" value="Spectrin"/>
    <property type="match status" value="4"/>
</dbReference>
<feature type="coiled-coil region" evidence="5">
    <location>
        <begin position="247"/>
        <end position="274"/>
    </location>
</feature>
<comment type="subcellular location">
    <subcellularLocation>
        <location evidence="1">Cytoplasm</location>
    </subcellularLocation>
</comment>
<gene>
    <name evidence="7" type="ORF">GBAR_LOCUS30118</name>
</gene>
<evidence type="ECO:0000256" key="1">
    <source>
        <dbReference type="ARBA" id="ARBA00004496"/>
    </source>
</evidence>
<dbReference type="EMBL" id="CASHTH010004253">
    <property type="protein sequence ID" value="CAI8055159.1"/>
    <property type="molecule type" value="Genomic_DNA"/>
</dbReference>
<evidence type="ECO:0000313" key="7">
    <source>
        <dbReference type="EMBL" id="CAI8055159.1"/>
    </source>
</evidence>
<accession>A0AA35TWP9</accession>
<dbReference type="SMART" id="SM00150">
    <property type="entry name" value="SPEC"/>
    <property type="match status" value="6"/>
</dbReference>
<dbReference type="PANTHER" id="PTHR12268">
    <property type="entry name" value="E3 UBIQUITIN-PROTEIN LIGASE KCMF1"/>
    <property type="match status" value="1"/>
</dbReference>
<protein>
    <submittedName>
        <fullName evidence="7">Dystonin</fullName>
    </submittedName>
</protein>
<evidence type="ECO:0000256" key="4">
    <source>
        <dbReference type="ARBA" id="ARBA00023212"/>
    </source>
</evidence>
<evidence type="ECO:0000256" key="2">
    <source>
        <dbReference type="ARBA" id="ARBA00022490"/>
    </source>
</evidence>
<sequence length="809" mass="90329">MEDHEQVWTVGSLKLEETLNRVGNTAGRLKELLAQEREWRERLENHPPLRVLPPDIERQRTEFSVMEQQYIDLQPAVSETLRQASMFAADHSLPLSPLKNCVPLYPDDLAQLHSSLSSTNEEVGQLVRNWSDRLRTRQSTANKFDQDYNGLMSWLKAKDEELLRAEAVAGVPDRVTAQITEVEELQRVVGGRRSDLTAVGAVSDSLCQEVVPEDSLALGDKMAGLKAAYEALERNIVARRRVLEDGLKQAREFVEQWEAAMAGVEAKSQELQGMSAVGVDIESVKNQLEEHKISEVQAAGKRLKEACSAKDGPAVTQQLDQLSAAWAKLNSDTLNRKHQLEDALLQLGQFHDALAQLLSWIADSTGKVSEAPPPGIKTEAVEMQLNELKSLDSAIASHESTVTSLNEAAQKLMSSNTAENTAAETEQDIASLNEKWDHLKALAAERRSSLDTALERAQRFHDNWKRESDWLTEAERRAYADWTPCGLPETCDEEIREHEVFMGEVQSHEEGLEALRGEGEELKGQGTPDDQKRVDLWVEDLAQRLDELGGAIDDRQVQLQQAREKAGEFDNSYRSLAARLEEKEATLRAQEPIHSEVEVVKRQLEENKEFLKGVAELEGQLDTLEGLGLLLAGGCMPDDKEVILQRTSDMRAMWDGLNSAAMERQSSLEESLLSLGEFEDAYSELWAWLTDALRQLGETEPITGDPDMVAAQLARHKALQKQLGARMSSRNAVTKAAKSPHEAEDRRRSSSPEEEVAGPGERVGEGLSDVCGQTEQTRGRLPGNWPVQVPISYFSSLLYFYYKVKCEIL</sequence>
<dbReference type="CDD" id="cd00176">
    <property type="entry name" value="SPEC"/>
    <property type="match status" value="3"/>
</dbReference>
<dbReference type="GO" id="GO:0005886">
    <property type="term" value="C:plasma membrane"/>
    <property type="evidence" value="ECO:0007669"/>
    <property type="project" value="TreeGrafter"/>
</dbReference>
<evidence type="ECO:0000313" key="8">
    <source>
        <dbReference type="Proteomes" id="UP001174909"/>
    </source>
</evidence>
<keyword evidence="8" id="KW-1185">Reference proteome</keyword>
<keyword evidence="5" id="KW-0175">Coiled coil</keyword>
<keyword evidence="3" id="KW-0106">Calcium</keyword>
<dbReference type="PANTHER" id="PTHR12268:SF14">
    <property type="entry name" value="DYSTROPHIN-1"/>
    <property type="match status" value="1"/>
</dbReference>
<evidence type="ECO:0000256" key="6">
    <source>
        <dbReference type="SAM" id="MobiDB-lite"/>
    </source>
</evidence>
<comment type="caution">
    <text evidence="7">The sequence shown here is derived from an EMBL/GenBank/DDBJ whole genome shotgun (WGS) entry which is preliminary data.</text>
</comment>
<dbReference type="InterPro" id="IPR002017">
    <property type="entry name" value="Spectrin_repeat"/>
</dbReference>
<dbReference type="Proteomes" id="UP001174909">
    <property type="component" value="Unassembled WGS sequence"/>
</dbReference>
<dbReference type="Gene3D" id="1.20.58.60">
    <property type="match status" value="6"/>
</dbReference>
<keyword evidence="2" id="KW-0963">Cytoplasm</keyword>
<dbReference type="InterPro" id="IPR018159">
    <property type="entry name" value="Spectrin/alpha-actinin"/>
</dbReference>
<dbReference type="AlphaFoldDB" id="A0AA35TWP9"/>
<proteinExistence type="predicted"/>
<reference evidence="7" key="1">
    <citation type="submission" date="2023-03" db="EMBL/GenBank/DDBJ databases">
        <authorList>
            <person name="Steffen K."/>
            <person name="Cardenas P."/>
        </authorList>
    </citation>
    <scope>NUCLEOTIDE SEQUENCE</scope>
</reference>
<evidence type="ECO:0000256" key="5">
    <source>
        <dbReference type="SAM" id="Coils"/>
    </source>
</evidence>
<evidence type="ECO:0000256" key="3">
    <source>
        <dbReference type="ARBA" id="ARBA00022837"/>
    </source>
</evidence>
<dbReference type="FunFam" id="1.20.58.60:FF:000001">
    <property type="entry name" value="Microtubule-actin cross-linking factor 1"/>
    <property type="match status" value="1"/>
</dbReference>
<keyword evidence="4" id="KW-0206">Cytoskeleton</keyword>
<organism evidence="7 8">
    <name type="scientific">Geodia barretti</name>
    <name type="common">Barrett's horny sponge</name>
    <dbReference type="NCBI Taxonomy" id="519541"/>
    <lineage>
        <taxon>Eukaryota</taxon>
        <taxon>Metazoa</taxon>
        <taxon>Porifera</taxon>
        <taxon>Demospongiae</taxon>
        <taxon>Heteroscleromorpha</taxon>
        <taxon>Tetractinellida</taxon>
        <taxon>Astrophorina</taxon>
        <taxon>Geodiidae</taxon>
        <taxon>Geodia</taxon>
    </lineage>
</organism>
<feature type="non-terminal residue" evidence="7">
    <location>
        <position position="809"/>
    </location>
</feature>
<feature type="compositionally biased region" description="Basic and acidic residues" evidence="6">
    <location>
        <begin position="739"/>
        <end position="751"/>
    </location>
</feature>
<dbReference type="SUPFAM" id="SSF46966">
    <property type="entry name" value="Spectrin repeat"/>
    <property type="match status" value="5"/>
</dbReference>